<evidence type="ECO:0000313" key="2">
    <source>
        <dbReference type="Proteomes" id="UP000322000"/>
    </source>
</evidence>
<keyword evidence="2" id="KW-1185">Reference proteome</keyword>
<dbReference type="GO" id="GO:0006629">
    <property type="term" value="P:lipid metabolic process"/>
    <property type="evidence" value="ECO:0007669"/>
    <property type="project" value="InterPro"/>
</dbReference>
<dbReference type="InterPro" id="IPR042158">
    <property type="entry name" value="PLCXD1/2/3"/>
</dbReference>
<sequence length="356" mass="40755">MSFILCLKKKKDRICAKLFGPKKLDSAIIMSEDTLAHKLRLEHWMSDLPAQLKEVPLIYLAIPGSHDSMTYGITRSSTVAPDAEPILNRLYPFFRGTILRWTITQASDTWQQLLIGIRYFDLRLATKPDDDNFYFTHGLYGDEISTALTQVKEFTESHPGEVVILDCQHFYGFTREHHQKLMRYLLNLYGPRLVPRQIDLQAITLNSLNRLKMQVIVVYRNESVYATSEFWQPQMLPSPWPQQDTIDGLNTFLGNIRRHPGTGFVHQAVLTPTPTFIVLRWISSLREKCAIPVMNEVLPKLTEFAPGPPQPGNVTAPVNVVIGDFVDMNNALFPRTIIELNLKLLRNTEIVHHNHG</sequence>
<dbReference type="GO" id="GO:0008081">
    <property type="term" value="F:phosphoric diester hydrolase activity"/>
    <property type="evidence" value="ECO:0007669"/>
    <property type="project" value="InterPro"/>
</dbReference>
<gene>
    <name evidence="3" type="primary">LOC113508975</name>
</gene>
<feature type="domain" description="Phosphatidylinositol-specific phospholipase C X" evidence="1">
    <location>
        <begin position="51"/>
        <end position="220"/>
    </location>
</feature>
<dbReference type="InterPro" id="IPR017946">
    <property type="entry name" value="PLC-like_Pdiesterase_TIM-brl"/>
</dbReference>
<dbReference type="PROSITE" id="PS50007">
    <property type="entry name" value="PIPLC_X_DOMAIN"/>
    <property type="match status" value="1"/>
</dbReference>
<dbReference type="CDD" id="cd08616">
    <property type="entry name" value="PI-PLCXD1c"/>
    <property type="match status" value="1"/>
</dbReference>
<dbReference type="PANTHER" id="PTHR13593">
    <property type="match status" value="1"/>
</dbReference>
<evidence type="ECO:0000259" key="1">
    <source>
        <dbReference type="SMART" id="SM00148"/>
    </source>
</evidence>
<dbReference type="SMART" id="SM00148">
    <property type="entry name" value="PLCXc"/>
    <property type="match status" value="1"/>
</dbReference>
<dbReference type="InParanoid" id="A0A7E5X605"/>
<dbReference type="SUPFAM" id="SSF51695">
    <property type="entry name" value="PLC-like phosphodiesterases"/>
    <property type="match status" value="1"/>
</dbReference>
<protein>
    <submittedName>
        <fullName evidence="3">PI-PLC X domain-containing protein 3 isoform X1</fullName>
    </submittedName>
</protein>
<dbReference type="InterPro" id="IPR051057">
    <property type="entry name" value="PI-PLC_domain"/>
</dbReference>
<dbReference type="RefSeq" id="XP_026748002.1">
    <property type="nucleotide sequence ID" value="XM_026892201.1"/>
</dbReference>
<dbReference type="KEGG" id="tnl:113508975"/>
<dbReference type="Gene3D" id="3.20.20.190">
    <property type="entry name" value="Phosphatidylinositol (PI) phosphodiesterase"/>
    <property type="match status" value="1"/>
</dbReference>
<dbReference type="AlphaFoldDB" id="A0A7E5X605"/>
<dbReference type="PANTHER" id="PTHR13593:SF113">
    <property type="entry name" value="SI:DKEY-266F7.9"/>
    <property type="match status" value="1"/>
</dbReference>
<organism evidence="2 3">
    <name type="scientific">Trichoplusia ni</name>
    <name type="common">Cabbage looper</name>
    <dbReference type="NCBI Taxonomy" id="7111"/>
    <lineage>
        <taxon>Eukaryota</taxon>
        <taxon>Metazoa</taxon>
        <taxon>Ecdysozoa</taxon>
        <taxon>Arthropoda</taxon>
        <taxon>Hexapoda</taxon>
        <taxon>Insecta</taxon>
        <taxon>Pterygota</taxon>
        <taxon>Neoptera</taxon>
        <taxon>Endopterygota</taxon>
        <taxon>Lepidoptera</taxon>
        <taxon>Glossata</taxon>
        <taxon>Ditrysia</taxon>
        <taxon>Noctuoidea</taxon>
        <taxon>Noctuidae</taxon>
        <taxon>Plusiinae</taxon>
        <taxon>Trichoplusia</taxon>
    </lineage>
</organism>
<evidence type="ECO:0000313" key="3">
    <source>
        <dbReference type="RefSeq" id="XP_026748002.1"/>
    </source>
</evidence>
<name>A0A7E5X605_TRINI</name>
<dbReference type="InterPro" id="IPR000909">
    <property type="entry name" value="PLipase_C_PInositol-sp_X_dom"/>
</dbReference>
<proteinExistence type="predicted"/>
<dbReference type="GeneID" id="113508975"/>
<dbReference type="Proteomes" id="UP000322000">
    <property type="component" value="Chromosome 1"/>
</dbReference>
<dbReference type="FunCoup" id="A0A7E5X605">
    <property type="interactions" value="139"/>
</dbReference>
<accession>A0A7E5X605</accession>
<reference evidence="3" key="1">
    <citation type="submission" date="2025-08" db="UniProtKB">
        <authorList>
            <consortium name="RefSeq"/>
        </authorList>
    </citation>
    <scope>IDENTIFICATION</scope>
</reference>
<dbReference type="OrthoDB" id="1046782at2759"/>